<dbReference type="Proteomes" id="UP000285060">
    <property type="component" value="Unassembled WGS sequence"/>
</dbReference>
<feature type="transmembrane region" description="Helical" evidence="1">
    <location>
        <begin position="668"/>
        <end position="686"/>
    </location>
</feature>
<keyword evidence="1" id="KW-0812">Transmembrane</keyword>
<reference evidence="2 3" key="1">
    <citation type="submission" date="2018-08" db="EMBL/GenBank/DDBJ databases">
        <title>Aphanomyces genome sequencing and annotation.</title>
        <authorList>
            <person name="Minardi D."/>
            <person name="Oidtmann B."/>
            <person name="Van Der Giezen M."/>
            <person name="Studholme D.J."/>
        </authorList>
    </citation>
    <scope>NUCLEOTIDE SEQUENCE [LARGE SCALE GENOMIC DNA]</scope>
    <source>
        <strain evidence="2 3">NJM0002</strain>
    </source>
</reference>
<evidence type="ECO:0000256" key="1">
    <source>
        <dbReference type="SAM" id="Phobius"/>
    </source>
</evidence>
<protein>
    <submittedName>
        <fullName evidence="2">Uncharacterized protein</fullName>
    </submittedName>
</protein>
<proteinExistence type="predicted"/>
<name>A0A3R6W447_9STRA</name>
<keyword evidence="1" id="KW-1133">Transmembrane helix</keyword>
<feature type="transmembrane region" description="Helical" evidence="1">
    <location>
        <begin position="795"/>
        <end position="818"/>
    </location>
</feature>
<comment type="caution">
    <text evidence="2">The sequence shown here is derived from an EMBL/GenBank/DDBJ whole genome shotgun (WGS) entry which is preliminary data.</text>
</comment>
<sequence length="1797" mass="198011">MPKCAIHVAPADDDGSDHADALDQRHIAVGETVVAKHHSAVVLNDDMTWTQGVESMLGFVYVIVSIAASAVYLDVLSPSLTNDLWWPDFNASGYQAFLGDMVNFHLALSVLPLDVLLLAPGFARTRSYANDSTVQALPPAYARLRVLEDTNNLEDVIYGLHANEINPHLNAQYCWVDFDRRFAIAHTAARQRRCAAAFMDNAAVYLESVLRNAVWGEWDKMFGGSDGEFTLSLAASLQALPMGHEWLASVRDAFTDIPTEAAYWRAKHATRWQLQWHNQWQPGVDERISIHNSFGMKQDVVVKKIPFANQGAAWRTMMLTVDFRSDMALAKALNRSLVRGMPNQVPDAAWDDFSRVPDSLPKYLWTRTVGPYGSIDATIVPPPSTLKQAVYMFRKGLIIDLQNNSTLKDEYDRLAARLSEMPTAAPHPPVWHDPAFEFFGGSPLCVEHRATPYPQDMLHFSDSCLEEVPMQVPLSIDAALFGVHASGLSGAATCHYDAPWNDLQLCQHNMLLIHAFVRRLHVDATSDVLVAAAKDVHDVRLIQFAHNMTARVPVLLQLPLLDATDPAWSFYGWVMLFNWVSLDREVVQFAGDVGAVQVISAASPRISYTPNPLEIPGQTGPYIYSIMFYITAVLALVAGLMLAYSWVTEFRVVGHNLFRFHRVVGSVWIGRILLCFRGLTALALVGLPQIQLGVHGGVTSFRLKPWSPLETISIHSEVLWVLYVVHDIVTPVMAHHSYYAAPLSTLAAFVAGLVLDKLDPVQAHAIIDRHCTTVSISMQISCHSGAVHFGEPSRLGMFLALHVGSTLVAYAIVVAGGWRHQRWPSPAALYLSAAAESYLDLAAHDGESQTFDHVTCVMCGLVTVAWKDVVYIFDLKSWTITPESTVANLERKKTVRLEAPKYVAPHLTAAVVSAPGMTVFDRVKAVASLGFMATSLAGSALYIASTRINMANDFWWARFNSTGTHAYLGNWFNTQLVLNPYNMTATLDHPNHSDAMPYNTSSTLISSSALYPRMVQYEGATSIEMAIVGLRLMDKCVVHEIMTIHCWADFGRDLELAYTPGRRRRCADRYVSNGAVYLESALRNIDFANINACYRFPVVFGNAIESSQRGKSWLASLAAPTTTSVSTEASVWRAHGIDHYTTQFQNFKQIGLVETFTIENAMGARFPMTLKRTKSAMHPTTQTSFKLYWPLAYEIHVVDELGLPVPNCSLVPHSPTFAYQNTSIQAVMTSTSILDQPFGPTFSTLQVVLGPFGTIDARHVACPTSMRHYYKVAASAMAAVLAQHDGAQQAFEHLQLPWNMAPCPPEWIGIPRLAGNILCDQFMVTSATQMLTFWTDGGCASSVEVVVPTRMSSIVATVAANGPPPQQHLNVTATCSCVPTTTATDCADFLAGTAHLVEVFLPPSATAELVDLAAMARRDVGLTNASLVQFDTAGNILLRPIFDASSPAFDLFAWEFAIEWALGKREVVSFEGDKGSLVLLRSSSAAADTMPNPLDIPQNVALYSRAVCVYITAILSFVAVLASMAIVASMGRVEARNVLVMNRVAGIVWTGRPLLFVRSVVALALLSTATIELRQYGPLGLMSAFESTKMEWYKVLLASGEVSWFVIMVGDVMTIFTQQYTTVYASPSGRLASVAVAVLSFVSPVTHVVSVNRKCTMLHVDYELVCNAGTVYIGKSTRFLELVAMALGSMAVCYSYMRAKHPHLQDTRRRASLLLSTGAKYHFGLDKWTYMNCVYLDRASAVITGLLCVQRHGVYYVVDIKLWRFFTFDVPADVRVPTNHPMHDRVKYAIPLVGCHA</sequence>
<feature type="transmembrane region" description="Helical" evidence="1">
    <location>
        <begin position="926"/>
        <end position="944"/>
    </location>
</feature>
<accession>A0A3R6W447</accession>
<keyword evidence="1" id="KW-0472">Membrane</keyword>
<keyword evidence="3" id="KW-1185">Reference proteome</keyword>
<dbReference type="EMBL" id="QUSY01000017">
    <property type="protein sequence ID" value="RHY34826.1"/>
    <property type="molecule type" value="Genomic_DNA"/>
</dbReference>
<evidence type="ECO:0000313" key="2">
    <source>
        <dbReference type="EMBL" id="RHY34826.1"/>
    </source>
</evidence>
<gene>
    <name evidence="2" type="ORF">DYB32_000622</name>
</gene>
<feature type="transmembrane region" description="Helical" evidence="1">
    <location>
        <begin position="1592"/>
        <end position="1616"/>
    </location>
</feature>
<evidence type="ECO:0000313" key="3">
    <source>
        <dbReference type="Proteomes" id="UP000285060"/>
    </source>
</evidence>
<organism evidence="2 3">
    <name type="scientific">Aphanomyces invadans</name>
    <dbReference type="NCBI Taxonomy" id="157072"/>
    <lineage>
        <taxon>Eukaryota</taxon>
        <taxon>Sar</taxon>
        <taxon>Stramenopiles</taxon>
        <taxon>Oomycota</taxon>
        <taxon>Saprolegniomycetes</taxon>
        <taxon>Saprolegniales</taxon>
        <taxon>Verrucalvaceae</taxon>
        <taxon>Aphanomyces</taxon>
    </lineage>
</organism>
<feature type="transmembrane region" description="Helical" evidence="1">
    <location>
        <begin position="622"/>
        <end position="647"/>
    </location>
</feature>
<feature type="transmembrane region" description="Helical" evidence="1">
    <location>
        <begin position="1507"/>
        <end position="1531"/>
    </location>
</feature>
<dbReference type="VEuPathDB" id="FungiDB:H310_01386"/>
<feature type="transmembrane region" description="Helical" evidence="1">
    <location>
        <begin position="1628"/>
        <end position="1649"/>
    </location>
</feature>